<comment type="caution">
    <text evidence="1">The sequence shown here is derived from an EMBL/GenBank/DDBJ whole genome shotgun (WGS) entry which is preliminary data.</text>
</comment>
<name>A0AAV4S707_9ARAC</name>
<dbReference type="Proteomes" id="UP001054837">
    <property type="component" value="Unassembled WGS sequence"/>
</dbReference>
<protein>
    <recommendedName>
        <fullName evidence="3">Granulins domain-containing protein</fullName>
    </recommendedName>
</protein>
<dbReference type="EMBL" id="BPLQ01007303">
    <property type="protein sequence ID" value="GIY29302.1"/>
    <property type="molecule type" value="Genomic_DNA"/>
</dbReference>
<evidence type="ECO:0000313" key="2">
    <source>
        <dbReference type="Proteomes" id="UP001054837"/>
    </source>
</evidence>
<proteinExistence type="predicted"/>
<gene>
    <name evidence="1" type="primary">AVEN_234563_1</name>
    <name evidence="1" type="ORF">CDAR_399791</name>
</gene>
<sequence>MEILSGLLVNHFICSQVKSSEKRIKRRSRLKHSNCVLSRRSGVGKQSSTMKVTGMLLVVLLVGFSSAFPDGLMSAAPDMMKPEYVALHQNLESMGIEMCPDKLHLCPATADCCKTDDGKWDCCPKAAAIEAQCCIQSGFKRVCCIGNIPRCRWDGCYFG</sequence>
<accession>A0AAV4S707</accession>
<keyword evidence="2" id="KW-1185">Reference proteome</keyword>
<evidence type="ECO:0008006" key="3">
    <source>
        <dbReference type="Google" id="ProtNLM"/>
    </source>
</evidence>
<dbReference type="AlphaFoldDB" id="A0AAV4S707"/>
<reference evidence="1 2" key="1">
    <citation type="submission" date="2021-06" db="EMBL/GenBank/DDBJ databases">
        <title>Caerostris darwini draft genome.</title>
        <authorList>
            <person name="Kono N."/>
            <person name="Arakawa K."/>
        </authorList>
    </citation>
    <scope>NUCLEOTIDE SEQUENCE [LARGE SCALE GENOMIC DNA]</scope>
</reference>
<dbReference type="SUPFAM" id="SSF57277">
    <property type="entry name" value="Granulin repeat"/>
    <property type="match status" value="1"/>
</dbReference>
<organism evidence="1 2">
    <name type="scientific">Caerostris darwini</name>
    <dbReference type="NCBI Taxonomy" id="1538125"/>
    <lineage>
        <taxon>Eukaryota</taxon>
        <taxon>Metazoa</taxon>
        <taxon>Ecdysozoa</taxon>
        <taxon>Arthropoda</taxon>
        <taxon>Chelicerata</taxon>
        <taxon>Arachnida</taxon>
        <taxon>Araneae</taxon>
        <taxon>Araneomorphae</taxon>
        <taxon>Entelegynae</taxon>
        <taxon>Araneoidea</taxon>
        <taxon>Araneidae</taxon>
        <taxon>Caerostris</taxon>
    </lineage>
</organism>
<evidence type="ECO:0000313" key="1">
    <source>
        <dbReference type="EMBL" id="GIY29302.1"/>
    </source>
</evidence>